<evidence type="ECO:0000259" key="4">
    <source>
        <dbReference type="Pfam" id="PF00561"/>
    </source>
</evidence>
<feature type="domain" description="AB hydrolase-1" evidence="4">
    <location>
        <begin position="20"/>
        <end position="254"/>
    </location>
</feature>
<dbReference type="InterPro" id="IPR022485">
    <property type="entry name" value="SHCHC_synthase_MenH"/>
</dbReference>
<comment type="caution">
    <text evidence="5">The sequence shown here is derived from an EMBL/GenBank/DDBJ whole genome shotgun (WGS) entry which is preliminary data.</text>
</comment>
<keyword evidence="1 3" id="KW-0474">Menaquinone biosynthesis</keyword>
<protein>
    <recommendedName>
        <fullName evidence="3">Putative 2-succinyl-6-hydroxy-2,4-cyclohexadiene-1-carboxylate synthase</fullName>
        <shortName evidence="3">SHCHC synthase</shortName>
        <ecNumber evidence="3">4.2.99.20</ecNumber>
    </recommendedName>
</protein>
<dbReference type="EC" id="4.2.99.20" evidence="3"/>
<dbReference type="PANTHER" id="PTHR42916">
    <property type="entry name" value="2-SUCCINYL-5-ENOLPYRUVYL-6-HYDROXY-3-CYCLOHEXENE-1-CARBOXYLATE SYNTHASE"/>
    <property type="match status" value="1"/>
</dbReference>
<evidence type="ECO:0000256" key="2">
    <source>
        <dbReference type="ARBA" id="ARBA00023239"/>
    </source>
</evidence>
<keyword evidence="2 3" id="KW-0456">Lyase</keyword>
<organism evidence="5 6">
    <name type="scientific">Bacillus xiapuensis</name>
    <dbReference type="NCBI Taxonomy" id="2014075"/>
    <lineage>
        <taxon>Bacteria</taxon>
        <taxon>Bacillati</taxon>
        <taxon>Bacillota</taxon>
        <taxon>Bacilli</taxon>
        <taxon>Bacillales</taxon>
        <taxon>Bacillaceae</taxon>
        <taxon>Bacillus</taxon>
    </lineage>
</organism>
<dbReference type="PANTHER" id="PTHR42916:SF1">
    <property type="entry name" value="PROTEIN PHYLLO, CHLOROPLASTIC"/>
    <property type="match status" value="1"/>
</dbReference>
<accession>A0ABU6N6H4</accession>
<evidence type="ECO:0000256" key="1">
    <source>
        <dbReference type="ARBA" id="ARBA00022428"/>
    </source>
</evidence>
<comment type="pathway">
    <text evidence="3">Quinol/quinone metabolism; 1,4-dihydroxy-2-naphthoate biosynthesis; 1,4-dihydroxy-2-naphthoate from chorismate: step 3/7.</text>
</comment>
<gene>
    <name evidence="3 5" type="primary">menH</name>
    <name evidence="5" type="ORF">P4447_03540</name>
</gene>
<dbReference type="Gene3D" id="3.40.50.1820">
    <property type="entry name" value="alpha/beta hydrolase"/>
    <property type="match status" value="1"/>
</dbReference>
<evidence type="ECO:0000256" key="3">
    <source>
        <dbReference type="HAMAP-Rule" id="MF_01660"/>
    </source>
</evidence>
<comment type="function">
    <text evidence="3">Catalyzes a proton abstraction reaction that results in 2,5-elimination of pyruvate from 2-succinyl-5-enolpyruvyl-6-hydroxy-3-cyclohexene-1-carboxylate (SEPHCHC) and the formation of 2-succinyl-6-hydroxy-2,4-cyclohexadiene-1-carboxylate (SHCHC).</text>
</comment>
<dbReference type="HAMAP" id="MF_01660">
    <property type="entry name" value="MenH"/>
    <property type="match status" value="1"/>
</dbReference>
<dbReference type="SUPFAM" id="SSF53474">
    <property type="entry name" value="alpha/beta-Hydrolases"/>
    <property type="match status" value="1"/>
</dbReference>
<keyword evidence="6" id="KW-1185">Reference proteome</keyword>
<dbReference type="Pfam" id="PF00561">
    <property type="entry name" value="Abhydrolase_1"/>
    <property type="match status" value="1"/>
</dbReference>
<dbReference type="RefSeq" id="WP_327966511.1">
    <property type="nucleotide sequence ID" value="NZ_JARMQG010000034.1"/>
</dbReference>
<dbReference type="InterPro" id="IPR029058">
    <property type="entry name" value="AB_hydrolase_fold"/>
</dbReference>
<comment type="catalytic activity">
    <reaction evidence="3">
        <text>5-enolpyruvoyl-6-hydroxy-2-succinyl-cyclohex-3-ene-1-carboxylate = (1R,6R)-6-hydroxy-2-succinyl-cyclohexa-2,4-diene-1-carboxylate + pyruvate</text>
        <dbReference type="Rhea" id="RHEA:25597"/>
        <dbReference type="ChEBI" id="CHEBI:15361"/>
        <dbReference type="ChEBI" id="CHEBI:58689"/>
        <dbReference type="ChEBI" id="CHEBI:58818"/>
        <dbReference type="EC" id="4.2.99.20"/>
    </reaction>
</comment>
<dbReference type="Proteomes" id="UP001330749">
    <property type="component" value="Unassembled WGS sequence"/>
</dbReference>
<dbReference type="InterPro" id="IPR000073">
    <property type="entry name" value="AB_hydrolase_1"/>
</dbReference>
<sequence>MDVMVENLQYHVEICGTGFPLLLLHGFTGDSSTWTPFCSVWGGHSKLIIPDIIGHGKTEISQDLNRYKMESAARDLNLLFDRLGINQVDVLGYSMGGRLALSFAILYPEKVRKLILESASPGLETEEERKNRCMNDLKLANRIKEHGIESFVDYWEKIPLFSTMEQIPDKTKKVIRQQRLTNSPVGLENSLIGMGTGAQPSWWGNLQLLNCNVLILSGEKDLKFCGIAEKMNQKLKMASWVVVENRGHAIHVEDAEKFGTIVSDFLSNNTKGGVMYDS</sequence>
<evidence type="ECO:0000313" key="6">
    <source>
        <dbReference type="Proteomes" id="UP001330749"/>
    </source>
</evidence>
<evidence type="ECO:0000313" key="5">
    <source>
        <dbReference type="EMBL" id="MED3561623.1"/>
    </source>
</evidence>
<reference evidence="5 6" key="1">
    <citation type="submission" date="2023-03" db="EMBL/GenBank/DDBJ databases">
        <title>Bacillus Genome Sequencing.</title>
        <authorList>
            <person name="Dunlap C."/>
        </authorList>
    </citation>
    <scope>NUCLEOTIDE SEQUENCE [LARGE SCALE GENOMIC DNA]</scope>
    <source>
        <strain evidence="5 6">B-14544</strain>
    </source>
</reference>
<dbReference type="NCBIfam" id="TIGR03695">
    <property type="entry name" value="menH_SHCHC"/>
    <property type="match status" value="1"/>
</dbReference>
<dbReference type="PRINTS" id="PR00111">
    <property type="entry name" value="ABHYDROLASE"/>
</dbReference>
<comment type="pathway">
    <text evidence="3">Quinol/quinone metabolism; menaquinone biosynthesis.</text>
</comment>
<proteinExistence type="inferred from homology"/>
<comment type="subunit">
    <text evidence="3">Monomer.</text>
</comment>
<name>A0ABU6N6H4_9BACI</name>
<comment type="similarity">
    <text evidence="3">Belongs to the AB hydrolase superfamily. MenH family.</text>
</comment>
<dbReference type="EMBL" id="JARMQG010000034">
    <property type="protein sequence ID" value="MED3561623.1"/>
    <property type="molecule type" value="Genomic_DNA"/>
</dbReference>
<dbReference type="GO" id="GO:0070205">
    <property type="term" value="F:2-succinyl-6-hydroxy-2,4-cyclohexadiene-1-carboxylate synthase activity"/>
    <property type="evidence" value="ECO:0007669"/>
    <property type="project" value="UniProtKB-EC"/>
</dbReference>